<dbReference type="InterPro" id="IPR001907">
    <property type="entry name" value="ClpP"/>
</dbReference>
<comment type="caution">
    <text evidence="13">The sequence shown here is derived from an EMBL/GenBank/DDBJ whole genome shotgun (WGS) entry which is preliminary data.</text>
</comment>
<dbReference type="GO" id="GO:0004176">
    <property type="term" value="F:ATP-dependent peptidase activity"/>
    <property type="evidence" value="ECO:0007669"/>
    <property type="project" value="InterPro"/>
</dbReference>
<sequence>MNLIPTVIEQTNRGERAYDIYSRLLKDRIIMLGSGIDDNVANSIVAQLLFLEAEDPEKDISIYINSPGGSITAGMAIYDTMQFIKPDIQTICVGMAASMGAFLLTAGTPGKRYALPNAEVMIHQPLGGAQGQATEIEIAAKRILDLREKLNQILADRTGQPIEVIAQDTDRDNFMTAERAKEYGLIDHIVQRSDMKK</sequence>
<keyword evidence="4 7" id="KW-0378">Hydrolase</keyword>
<evidence type="ECO:0000256" key="10">
    <source>
        <dbReference type="RuleBase" id="RU000549"/>
    </source>
</evidence>
<organism evidence="13 14">
    <name type="scientific">Sporosarcina newyorkensis 2681</name>
    <dbReference type="NCBI Taxonomy" id="1027292"/>
    <lineage>
        <taxon>Bacteria</taxon>
        <taxon>Bacillati</taxon>
        <taxon>Bacillota</taxon>
        <taxon>Bacilli</taxon>
        <taxon>Bacillales</taxon>
        <taxon>Caryophanaceae</taxon>
        <taxon>Sporosarcina</taxon>
    </lineage>
</organism>
<dbReference type="PANTHER" id="PTHR10381">
    <property type="entry name" value="ATP-DEPENDENT CLP PROTEASE PROTEOLYTIC SUBUNIT"/>
    <property type="match status" value="1"/>
</dbReference>
<dbReference type="GO" id="GO:0051117">
    <property type="term" value="F:ATPase binding"/>
    <property type="evidence" value="ECO:0007669"/>
    <property type="project" value="TreeGrafter"/>
</dbReference>
<dbReference type="STRING" id="759851.SAMN04244570_2641"/>
<dbReference type="HOGENOM" id="CLU_058707_3_2_9"/>
<dbReference type="OrthoDB" id="9802800at2"/>
<dbReference type="PROSITE" id="PS00381">
    <property type="entry name" value="CLP_PROTEASE_SER"/>
    <property type="match status" value="1"/>
</dbReference>
<protein>
    <recommendedName>
        <fullName evidence="7 12">ATP-dependent Clp protease proteolytic subunit</fullName>
        <ecNumber evidence="7 10">3.4.21.92</ecNumber>
    </recommendedName>
    <alternativeName>
        <fullName evidence="7">Endopeptidase Clp</fullName>
    </alternativeName>
</protein>
<dbReference type="NCBIfam" id="NF009205">
    <property type="entry name" value="PRK12553.1"/>
    <property type="match status" value="1"/>
</dbReference>
<dbReference type="GO" id="GO:0006515">
    <property type="term" value="P:protein quality control for misfolded or incompletely synthesized proteins"/>
    <property type="evidence" value="ECO:0007669"/>
    <property type="project" value="TreeGrafter"/>
</dbReference>
<keyword evidence="2 7" id="KW-0963">Cytoplasm</keyword>
<dbReference type="Proteomes" id="UP000005316">
    <property type="component" value="Unassembled WGS sequence"/>
</dbReference>
<evidence type="ECO:0000256" key="3">
    <source>
        <dbReference type="ARBA" id="ARBA00022670"/>
    </source>
</evidence>
<dbReference type="InterPro" id="IPR033135">
    <property type="entry name" value="ClpP_His_AS"/>
</dbReference>
<feature type="active site" evidence="8">
    <location>
        <position position="98"/>
    </location>
</feature>
<dbReference type="Pfam" id="PF00574">
    <property type="entry name" value="CLP_protease"/>
    <property type="match status" value="1"/>
</dbReference>
<dbReference type="NCBIfam" id="NF001368">
    <property type="entry name" value="PRK00277.1"/>
    <property type="match status" value="1"/>
</dbReference>
<keyword evidence="5 7" id="KW-0720">Serine protease</keyword>
<dbReference type="InterPro" id="IPR029045">
    <property type="entry name" value="ClpP/crotonase-like_dom_sf"/>
</dbReference>
<dbReference type="InterPro" id="IPR018215">
    <property type="entry name" value="ClpP_Ser_AS"/>
</dbReference>
<evidence type="ECO:0000256" key="7">
    <source>
        <dbReference type="HAMAP-Rule" id="MF_00444"/>
    </source>
</evidence>
<dbReference type="SUPFAM" id="SSF52096">
    <property type="entry name" value="ClpP/crotonase"/>
    <property type="match status" value="1"/>
</dbReference>
<dbReference type="AlphaFoldDB" id="F9DXP6"/>
<dbReference type="PRINTS" id="PR00127">
    <property type="entry name" value="CLPPROTEASEP"/>
</dbReference>
<comment type="catalytic activity">
    <reaction evidence="6 7 9">
        <text>Hydrolysis of proteins to small peptides in the presence of ATP and magnesium. alpha-casein is the usual test substrate. In the absence of ATP, only oligopeptides shorter than five residues are hydrolyzed (such as succinyl-Leu-Tyr-|-NHMec, and Leu-Tyr-Leu-|-Tyr-Trp, in which cleavage of the -Tyr-|-Leu- and -Tyr-|-Trp bonds also occurs).</text>
        <dbReference type="EC" id="3.4.21.92"/>
    </reaction>
</comment>
<feature type="active site" evidence="7 9">
    <location>
        <position position="123"/>
    </location>
</feature>
<comment type="function">
    <text evidence="7 11">Cleaves peptides in various proteins in a process that requires ATP hydrolysis. Has a chymotrypsin-like activity. Plays a major role in the degradation of misfolded proteins.</text>
</comment>
<evidence type="ECO:0000256" key="5">
    <source>
        <dbReference type="ARBA" id="ARBA00022825"/>
    </source>
</evidence>
<dbReference type="PROSITE" id="PS00382">
    <property type="entry name" value="CLP_PROTEASE_HIS"/>
    <property type="match status" value="1"/>
</dbReference>
<comment type="subcellular location">
    <subcellularLocation>
        <location evidence="7">Cytoplasm</location>
    </subcellularLocation>
</comment>
<evidence type="ECO:0000313" key="14">
    <source>
        <dbReference type="Proteomes" id="UP000005316"/>
    </source>
</evidence>
<evidence type="ECO:0000256" key="12">
    <source>
        <dbReference type="RuleBase" id="RU003567"/>
    </source>
</evidence>
<accession>F9DXP6</accession>
<gene>
    <name evidence="7 13" type="primary">clpP</name>
    <name evidence="13" type="ORF">HMPREF9372_3577</name>
</gene>
<evidence type="ECO:0000256" key="6">
    <source>
        <dbReference type="ARBA" id="ARBA00034021"/>
    </source>
</evidence>
<dbReference type="eggNOG" id="COG0740">
    <property type="taxonomic scope" value="Bacteria"/>
</dbReference>
<feature type="active site" description="Nucleophile" evidence="7">
    <location>
        <position position="98"/>
    </location>
</feature>
<proteinExistence type="inferred from homology"/>
<dbReference type="EC" id="3.4.21.92" evidence="7 10"/>
<evidence type="ECO:0000256" key="9">
    <source>
        <dbReference type="PROSITE-ProRule" id="PRU10086"/>
    </source>
</evidence>
<dbReference type="NCBIfam" id="TIGR00493">
    <property type="entry name" value="clpP"/>
    <property type="match status" value="1"/>
</dbReference>
<dbReference type="EMBL" id="AFPZ01000114">
    <property type="protein sequence ID" value="EGQ20241.1"/>
    <property type="molecule type" value="Genomic_DNA"/>
</dbReference>
<evidence type="ECO:0000256" key="1">
    <source>
        <dbReference type="ARBA" id="ARBA00007039"/>
    </source>
</evidence>
<dbReference type="GO" id="GO:0004252">
    <property type="term" value="F:serine-type endopeptidase activity"/>
    <property type="evidence" value="ECO:0007669"/>
    <property type="project" value="UniProtKB-UniRule"/>
</dbReference>
<name>F9DXP6_9BACL</name>
<keyword evidence="3 7" id="KW-0645">Protease</keyword>
<dbReference type="HAMAP" id="MF_00444">
    <property type="entry name" value="ClpP"/>
    <property type="match status" value="1"/>
</dbReference>
<dbReference type="FunFam" id="3.90.226.10:FF:000001">
    <property type="entry name" value="ATP-dependent Clp protease proteolytic subunit"/>
    <property type="match status" value="1"/>
</dbReference>
<dbReference type="GO" id="GO:0009368">
    <property type="term" value="C:endopeptidase Clp complex"/>
    <property type="evidence" value="ECO:0007669"/>
    <property type="project" value="TreeGrafter"/>
</dbReference>
<evidence type="ECO:0000256" key="2">
    <source>
        <dbReference type="ARBA" id="ARBA00022490"/>
    </source>
</evidence>
<dbReference type="RefSeq" id="WP_009498268.1">
    <property type="nucleotide sequence ID" value="NZ_GL982998.1"/>
</dbReference>
<evidence type="ECO:0000313" key="13">
    <source>
        <dbReference type="EMBL" id="EGQ20241.1"/>
    </source>
</evidence>
<evidence type="ECO:0000256" key="8">
    <source>
        <dbReference type="PROSITE-ProRule" id="PRU10085"/>
    </source>
</evidence>
<comment type="subunit">
    <text evidence="7">Fourteen ClpP subunits assemble into 2 heptameric rings which stack back to back to give a disk-like structure with a central cavity, resembling the structure of eukaryotic proteasomes.</text>
</comment>
<evidence type="ECO:0000256" key="11">
    <source>
        <dbReference type="RuleBase" id="RU000550"/>
    </source>
</evidence>
<dbReference type="CDD" id="cd07017">
    <property type="entry name" value="S14_ClpP_2"/>
    <property type="match status" value="1"/>
</dbReference>
<dbReference type="PANTHER" id="PTHR10381:SF70">
    <property type="entry name" value="ATP-DEPENDENT CLP PROTEASE PROTEOLYTIC SUBUNIT"/>
    <property type="match status" value="1"/>
</dbReference>
<dbReference type="GO" id="GO:0042802">
    <property type="term" value="F:identical protein binding"/>
    <property type="evidence" value="ECO:0007669"/>
    <property type="project" value="UniProtKB-ARBA"/>
</dbReference>
<evidence type="ECO:0000256" key="4">
    <source>
        <dbReference type="ARBA" id="ARBA00022801"/>
    </source>
</evidence>
<dbReference type="MEROPS" id="S14.001"/>
<dbReference type="InterPro" id="IPR023562">
    <property type="entry name" value="ClpP/TepA"/>
</dbReference>
<reference evidence="13 14" key="1">
    <citation type="submission" date="2011-04" db="EMBL/GenBank/DDBJ databases">
        <authorList>
            <person name="Muzny D."/>
            <person name="Qin X."/>
            <person name="Deng J."/>
            <person name="Jiang H."/>
            <person name="Liu Y."/>
            <person name="Qu J."/>
            <person name="Song X.-Z."/>
            <person name="Zhang L."/>
            <person name="Thornton R."/>
            <person name="Coyle M."/>
            <person name="Francisco L."/>
            <person name="Jackson L."/>
            <person name="Javaid M."/>
            <person name="Korchina V."/>
            <person name="Kovar C."/>
            <person name="Mata R."/>
            <person name="Mathew T."/>
            <person name="Ngo R."/>
            <person name="Nguyen L."/>
            <person name="Nguyen N."/>
            <person name="Okwuonu G."/>
            <person name="Ongeri F."/>
            <person name="Pham C."/>
            <person name="Simmons D."/>
            <person name="Wilczek-Boney K."/>
            <person name="Hale W."/>
            <person name="Jakkamsetti A."/>
            <person name="Pham P."/>
            <person name="Ruth R."/>
            <person name="San Lucas F."/>
            <person name="Warren J."/>
            <person name="Zhang J."/>
            <person name="Zhao Z."/>
            <person name="Zhou C."/>
            <person name="Zhu D."/>
            <person name="Lee S."/>
            <person name="Bess C."/>
            <person name="Blankenburg K."/>
            <person name="Forbes L."/>
            <person name="Fu Q."/>
            <person name="Gubbala S."/>
            <person name="Hirani K."/>
            <person name="Jayaseelan J.C."/>
            <person name="Lara F."/>
            <person name="Munidasa M."/>
            <person name="Palculict T."/>
            <person name="Patil S."/>
            <person name="Pu L.-L."/>
            <person name="Saada N."/>
            <person name="Tang L."/>
            <person name="Weissenberger G."/>
            <person name="Zhu Y."/>
            <person name="Hemphill L."/>
            <person name="Shang Y."/>
            <person name="Youmans B."/>
            <person name="Ayvaz T."/>
            <person name="Ross M."/>
            <person name="Santibanez J."/>
            <person name="Aqrawi P."/>
            <person name="Gross S."/>
            <person name="Joshi V."/>
            <person name="Fowler G."/>
            <person name="Nazareth L."/>
            <person name="Reid J."/>
            <person name="Worley K."/>
            <person name="Petrosino J."/>
            <person name="Highlander S."/>
            <person name="Gibbs R."/>
        </authorList>
    </citation>
    <scope>NUCLEOTIDE SEQUENCE [LARGE SCALE GENOMIC DNA]</scope>
    <source>
        <strain evidence="13 14">2681</strain>
    </source>
</reference>
<dbReference type="GO" id="GO:0005737">
    <property type="term" value="C:cytoplasm"/>
    <property type="evidence" value="ECO:0007669"/>
    <property type="project" value="UniProtKB-SubCell"/>
</dbReference>
<comment type="similarity">
    <text evidence="1 7 12">Belongs to the peptidase S14 family.</text>
</comment>
<dbReference type="Gene3D" id="3.90.226.10">
    <property type="entry name" value="2-enoyl-CoA Hydratase, Chain A, domain 1"/>
    <property type="match status" value="1"/>
</dbReference>